<comment type="caution">
    <text evidence="3">The sequence shown here is derived from an EMBL/GenBank/DDBJ whole genome shotgun (WGS) entry which is preliminary data.</text>
</comment>
<name>A0A6V7VAT1_MELEN</name>
<feature type="compositionally biased region" description="Basic and acidic residues" evidence="1">
    <location>
        <begin position="8"/>
        <end position="37"/>
    </location>
</feature>
<dbReference type="AlphaFoldDB" id="A0A6V7VAT1"/>
<proteinExistence type="predicted"/>
<sequence>MASASATDQEKQENKEEEKKEIKLIENKIKENEKEDEKEIDSEPEIINSKRDFYVSTTELETEDSTDVDIPKKKFEKISKNNSTPPLSKSNTATDLTLSMSQIIAAKEAKKRQQNSVMGRSISEILRAKLAELPVREEGNFTLGFSKVFHTRTRFLMMILCLLCLASVWSNILCFNFALICIDHAEGIELEAVEQQQQINGSEGEMSLLESVTENESFGTNYSLSTLDNNNSTPTNNSKTPRLHFTARQRIFLTSTVALAALISNLLLSLW</sequence>
<evidence type="ECO:0000256" key="2">
    <source>
        <dbReference type="SAM" id="Phobius"/>
    </source>
</evidence>
<organism evidence="3 4">
    <name type="scientific">Meloidogyne enterolobii</name>
    <name type="common">Root-knot nematode worm</name>
    <name type="synonym">Meloidogyne mayaguensis</name>
    <dbReference type="NCBI Taxonomy" id="390850"/>
    <lineage>
        <taxon>Eukaryota</taxon>
        <taxon>Metazoa</taxon>
        <taxon>Ecdysozoa</taxon>
        <taxon>Nematoda</taxon>
        <taxon>Chromadorea</taxon>
        <taxon>Rhabditida</taxon>
        <taxon>Tylenchina</taxon>
        <taxon>Tylenchomorpha</taxon>
        <taxon>Tylenchoidea</taxon>
        <taxon>Meloidogynidae</taxon>
        <taxon>Meloidogyninae</taxon>
        <taxon>Meloidogyne</taxon>
    </lineage>
</organism>
<dbReference type="EMBL" id="CAJEWN010000184">
    <property type="protein sequence ID" value="CAD2171414.1"/>
    <property type="molecule type" value="Genomic_DNA"/>
</dbReference>
<evidence type="ECO:0000313" key="4">
    <source>
        <dbReference type="Proteomes" id="UP000580250"/>
    </source>
</evidence>
<protein>
    <submittedName>
        <fullName evidence="3">Uncharacterized protein</fullName>
    </submittedName>
</protein>
<reference evidence="3 4" key="1">
    <citation type="submission" date="2020-08" db="EMBL/GenBank/DDBJ databases">
        <authorList>
            <person name="Koutsovoulos G."/>
            <person name="Danchin GJ E."/>
        </authorList>
    </citation>
    <scope>NUCLEOTIDE SEQUENCE [LARGE SCALE GENOMIC DNA]</scope>
</reference>
<evidence type="ECO:0000313" key="3">
    <source>
        <dbReference type="EMBL" id="CAD2171414.1"/>
    </source>
</evidence>
<feature type="transmembrane region" description="Helical" evidence="2">
    <location>
        <begin position="251"/>
        <end position="270"/>
    </location>
</feature>
<feature type="region of interest" description="Disordered" evidence="1">
    <location>
        <begin position="1"/>
        <end position="54"/>
    </location>
</feature>
<keyword evidence="2" id="KW-0472">Membrane</keyword>
<keyword evidence="2" id="KW-1133">Transmembrane helix</keyword>
<dbReference type="PANTHER" id="PTHR45757">
    <property type="entry name" value="PROTEIN CBG23364-RELATED"/>
    <property type="match status" value="1"/>
</dbReference>
<dbReference type="Proteomes" id="UP000580250">
    <property type="component" value="Unassembled WGS sequence"/>
</dbReference>
<accession>A0A6V7VAT1</accession>
<dbReference type="OrthoDB" id="5862727at2759"/>
<keyword evidence="2" id="KW-0812">Transmembrane</keyword>
<dbReference type="GO" id="GO:0016020">
    <property type="term" value="C:membrane"/>
    <property type="evidence" value="ECO:0007669"/>
    <property type="project" value="TreeGrafter"/>
</dbReference>
<dbReference type="PANTHER" id="PTHR45757:SF23">
    <property type="entry name" value="MAJOR FACILITATOR SUPERFAMILY (MFS) PROFILE DOMAIN-CONTAINING PROTEIN"/>
    <property type="match status" value="1"/>
</dbReference>
<feature type="transmembrane region" description="Helical" evidence="2">
    <location>
        <begin position="155"/>
        <end position="182"/>
    </location>
</feature>
<gene>
    <name evidence="3" type="ORF">MENT_LOCUS22901</name>
</gene>
<evidence type="ECO:0000256" key="1">
    <source>
        <dbReference type="SAM" id="MobiDB-lite"/>
    </source>
</evidence>